<dbReference type="AlphaFoldDB" id="A0A5B0PD34"/>
<feature type="region of interest" description="Disordered" evidence="1">
    <location>
        <begin position="152"/>
        <end position="171"/>
    </location>
</feature>
<name>A0A5B0PD34_PUCGR</name>
<evidence type="ECO:0000313" key="3">
    <source>
        <dbReference type="Proteomes" id="UP000325313"/>
    </source>
</evidence>
<proteinExistence type="predicted"/>
<dbReference type="Proteomes" id="UP000325313">
    <property type="component" value="Unassembled WGS sequence"/>
</dbReference>
<comment type="caution">
    <text evidence="2">The sequence shown here is derived from an EMBL/GenBank/DDBJ whole genome shotgun (WGS) entry which is preliminary data.</text>
</comment>
<feature type="region of interest" description="Disordered" evidence="1">
    <location>
        <begin position="187"/>
        <end position="214"/>
    </location>
</feature>
<evidence type="ECO:0000256" key="1">
    <source>
        <dbReference type="SAM" id="MobiDB-lite"/>
    </source>
</evidence>
<evidence type="ECO:0000313" key="2">
    <source>
        <dbReference type="EMBL" id="KAA1098642.1"/>
    </source>
</evidence>
<feature type="region of interest" description="Disordered" evidence="1">
    <location>
        <begin position="1"/>
        <end position="46"/>
    </location>
</feature>
<protein>
    <submittedName>
        <fullName evidence="2">Uncharacterized protein</fullName>
    </submittedName>
</protein>
<organism evidence="2 3">
    <name type="scientific">Puccinia graminis f. sp. tritici</name>
    <dbReference type="NCBI Taxonomy" id="56615"/>
    <lineage>
        <taxon>Eukaryota</taxon>
        <taxon>Fungi</taxon>
        <taxon>Dikarya</taxon>
        <taxon>Basidiomycota</taxon>
        <taxon>Pucciniomycotina</taxon>
        <taxon>Pucciniomycetes</taxon>
        <taxon>Pucciniales</taxon>
        <taxon>Pucciniaceae</taxon>
        <taxon>Puccinia</taxon>
    </lineage>
</organism>
<dbReference type="EMBL" id="VDEP01000348">
    <property type="protein sequence ID" value="KAA1098642.1"/>
    <property type="molecule type" value="Genomic_DNA"/>
</dbReference>
<sequence>MMDNLDPNYYHDSHHLDVHPRPSSRASSRVHDFDSISRPTSRSGSIRANYREPAEQIPHINHINNDALLSARLESAALNSEINGGRKSRANSRLDPMDDYREMDNSHLSANLNAMNLNGGGGRSRANSCTEMHGEDFLRSARSQLGNDFETSSNMGSMHSRSNSHVRLSNNKGLSLNPCRDLACRRSPGGTTPSELACRRSPGGVHPDAHSEGGYPRVSARIPANAGGYLPSDADVCFR</sequence>
<accession>A0A5B0PD34</accession>
<reference evidence="2 3" key="1">
    <citation type="submission" date="2019-05" db="EMBL/GenBank/DDBJ databases">
        <title>Emergence of the Ug99 lineage of the wheat stem rust pathogen through somatic hybridization.</title>
        <authorList>
            <person name="Li F."/>
            <person name="Upadhyaya N.M."/>
            <person name="Sperschneider J."/>
            <person name="Matny O."/>
            <person name="Nguyen-Phuc H."/>
            <person name="Mago R."/>
            <person name="Raley C."/>
            <person name="Miller M.E."/>
            <person name="Silverstein K.A.T."/>
            <person name="Henningsen E."/>
            <person name="Hirsch C.D."/>
            <person name="Visser B."/>
            <person name="Pretorius Z.A."/>
            <person name="Steffenson B.J."/>
            <person name="Schwessinger B."/>
            <person name="Dodds P.N."/>
            <person name="Figueroa M."/>
        </authorList>
    </citation>
    <scope>NUCLEOTIDE SEQUENCE [LARGE SCALE GENOMIC DNA]</scope>
    <source>
        <strain evidence="2 3">Ug99</strain>
    </source>
</reference>
<feature type="compositionally biased region" description="Basic and acidic residues" evidence="1">
    <location>
        <begin position="9"/>
        <end position="20"/>
    </location>
</feature>
<gene>
    <name evidence="2" type="ORF">PGTUg99_007814</name>
</gene>
<feature type="compositionally biased region" description="Polar residues" evidence="1">
    <location>
        <begin position="37"/>
        <end position="46"/>
    </location>
</feature>